<gene>
    <name evidence="3" type="ORF">GA0070614_3619</name>
</gene>
<protein>
    <recommendedName>
        <fullName evidence="5">DUF2637 domain-containing protein</fullName>
    </recommendedName>
</protein>
<organism evidence="3 4">
    <name type="scientific">Micromonospora coxensis</name>
    <dbReference type="NCBI Taxonomy" id="356852"/>
    <lineage>
        <taxon>Bacteria</taxon>
        <taxon>Bacillati</taxon>
        <taxon>Actinomycetota</taxon>
        <taxon>Actinomycetes</taxon>
        <taxon>Micromonosporales</taxon>
        <taxon>Micromonosporaceae</taxon>
        <taxon>Micromonospora</taxon>
    </lineage>
</organism>
<feature type="region of interest" description="Disordered" evidence="1">
    <location>
        <begin position="159"/>
        <end position="187"/>
    </location>
</feature>
<evidence type="ECO:0000313" key="3">
    <source>
        <dbReference type="EMBL" id="SCG63247.1"/>
    </source>
</evidence>
<name>A0A1C5IY07_9ACTN</name>
<feature type="transmembrane region" description="Helical" evidence="2">
    <location>
        <begin position="12"/>
        <end position="32"/>
    </location>
</feature>
<keyword evidence="4" id="KW-1185">Reference proteome</keyword>
<dbReference type="AlphaFoldDB" id="A0A1C5IY07"/>
<keyword evidence="2" id="KW-1133">Transmembrane helix</keyword>
<dbReference type="Proteomes" id="UP000198215">
    <property type="component" value="Chromosome I"/>
</dbReference>
<evidence type="ECO:0008006" key="5">
    <source>
        <dbReference type="Google" id="ProtNLM"/>
    </source>
</evidence>
<evidence type="ECO:0000256" key="1">
    <source>
        <dbReference type="SAM" id="MobiDB-lite"/>
    </source>
</evidence>
<feature type="compositionally biased region" description="Low complexity" evidence="1">
    <location>
        <begin position="159"/>
        <end position="182"/>
    </location>
</feature>
<feature type="transmembrane region" description="Helical" evidence="2">
    <location>
        <begin position="108"/>
        <end position="129"/>
    </location>
</feature>
<dbReference type="EMBL" id="LT607753">
    <property type="protein sequence ID" value="SCG63247.1"/>
    <property type="molecule type" value="Genomic_DNA"/>
</dbReference>
<sequence length="254" mass="26245">MTTHTPTSRGTRAEGVVLVLILLTVAGFAGAASFTHVKDWTLANSPAGTGAWFGWANAVISELVPIACLLTIRRRRRTGAPIGYPLFLLIAAAGLSLAAQLAVAKPGISGWLLSAVPALAFMALVKLVLAPTKDHNQTPTPTPVDPIRVQVAEQVTTEPAPPAAITAPEPTPAATPAVESEPVPVPAVEPEPVTVPAPEPVDVPTHLLPMARFAAVQHEQNTGQPITSDELAGRLDVTPAVAGRILTTLTGGAR</sequence>
<evidence type="ECO:0000256" key="2">
    <source>
        <dbReference type="SAM" id="Phobius"/>
    </source>
</evidence>
<proteinExistence type="predicted"/>
<feature type="transmembrane region" description="Helical" evidence="2">
    <location>
        <begin position="52"/>
        <end position="72"/>
    </location>
</feature>
<keyword evidence="2" id="KW-0812">Transmembrane</keyword>
<evidence type="ECO:0000313" key="4">
    <source>
        <dbReference type="Proteomes" id="UP000198215"/>
    </source>
</evidence>
<dbReference type="OrthoDB" id="3531184at2"/>
<reference evidence="4" key="1">
    <citation type="submission" date="2016-06" db="EMBL/GenBank/DDBJ databases">
        <authorList>
            <person name="Varghese N."/>
            <person name="Submissions Spin"/>
        </authorList>
    </citation>
    <scope>NUCLEOTIDE SEQUENCE [LARGE SCALE GENOMIC DNA]</scope>
    <source>
        <strain evidence="4">DSM 45161</strain>
    </source>
</reference>
<dbReference type="RefSeq" id="WP_088977041.1">
    <property type="nucleotide sequence ID" value="NZ_LT607753.1"/>
</dbReference>
<feature type="transmembrane region" description="Helical" evidence="2">
    <location>
        <begin position="84"/>
        <end position="102"/>
    </location>
</feature>
<keyword evidence="2" id="KW-0472">Membrane</keyword>
<accession>A0A1C5IY07</accession>